<name>A0AAE0LCS1_9CHLO</name>
<accession>A0AAE0LCS1</accession>
<evidence type="ECO:0000256" key="1">
    <source>
        <dbReference type="SAM" id="SignalP"/>
    </source>
</evidence>
<comment type="caution">
    <text evidence="2">The sequence shown here is derived from an EMBL/GenBank/DDBJ whole genome shotgun (WGS) entry which is preliminary data.</text>
</comment>
<feature type="chain" id="PRO_5042272174" evidence="1">
    <location>
        <begin position="18"/>
        <end position="132"/>
    </location>
</feature>
<organism evidence="2 3">
    <name type="scientific">Cymbomonas tetramitiformis</name>
    <dbReference type="NCBI Taxonomy" id="36881"/>
    <lineage>
        <taxon>Eukaryota</taxon>
        <taxon>Viridiplantae</taxon>
        <taxon>Chlorophyta</taxon>
        <taxon>Pyramimonadophyceae</taxon>
        <taxon>Pyramimonadales</taxon>
        <taxon>Pyramimonadaceae</taxon>
        <taxon>Cymbomonas</taxon>
    </lineage>
</organism>
<sequence length="132" mass="13081">MMAGLLSAVELLKVAAGAAEEAVEMEIERRIDGEGLKAAAVKSESSVPWVVAAAEVVVVVAAGVREAREQLDGVGSACAVYRGRRLGCVHIGPPSVGGGPNSSSAEGDQGSGVVGGFQVSLGLGLLKAPAEG</sequence>
<feature type="signal peptide" evidence="1">
    <location>
        <begin position="1"/>
        <end position="17"/>
    </location>
</feature>
<reference evidence="2 3" key="1">
    <citation type="journal article" date="2015" name="Genome Biol. Evol.">
        <title>Comparative Genomics of a Bacterivorous Green Alga Reveals Evolutionary Causalities and Consequences of Phago-Mixotrophic Mode of Nutrition.</title>
        <authorList>
            <person name="Burns J.A."/>
            <person name="Paasch A."/>
            <person name="Narechania A."/>
            <person name="Kim E."/>
        </authorList>
    </citation>
    <scope>NUCLEOTIDE SEQUENCE [LARGE SCALE GENOMIC DNA]</scope>
    <source>
        <strain evidence="2 3">PLY_AMNH</strain>
    </source>
</reference>
<evidence type="ECO:0000313" key="2">
    <source>
        <dbReference type="EMBL" id="KAK3280458.1"/>
    </source>
</evidence>
<dbReference type="AlphaFoldDB" id="A0AAE0LCS1"/>
<dbReference type="EMBL" id="LGRX02004389">
    <property type="protein sequence ID" value="KAK3280458.1"/>
    <property type="molecule type" value="Genomic_DNA"/>
</dbReference>
<evidence type="ECO:0000313" key="3">
    <source>
        <dbReference type="Proteomes" id="UP001190700"/>
    </source>
</evidence>
<keyword evidence="1" id="KW-0732">Signal</keyword>
<dbReference type="Proteomes" id="UP001190700">
    <property type="component" value="Unassembled WGS sequence"/>
</dbReference>
<gene>
    <name evidence="2" type="ORF">CYMTET_11709</name>
</gene>
<proteinExistence type="predicted"/>
<keyword evidence="3" id="KW-1185">Reference proteome</keyword>
<protein>
    <submittedName>
        <fullName evidence="2">Uncharacterized protein</fullName>
    </submittedName>
</protein>